<keyword evidence="5" id="KW-0378">Hydrolase</keyword>
<dbReference type="InterPro" id="IPR006439">
    <property type="entry name" value="HAD-SF_hydro_IA"/>
</dbReference>
<reference evidence="5" key="1">
    <citation type="journal article" date="2021" name="PeerJ">
        <title>Extensive microbial diversity within the chicken gut microbiome revealed by metagenomics and culture.</title>
        <authorList>
            <person name="Gilroy R."/>
            <person name="Ravi A."/>
            <person name="Getino M."/>
            <person name="Pursley I."/>
            <person name="Horton D.L."/>
            <person name="Alikhan N.F."/>
            <person name="Baker D."/>
            <person name="Gharbi K."/>
            <person name="Hall N."/>
            <person name="Watson M."/>
            <person name="Adriaenssens E.M."/>
            <person name="Foster-Nyarko E."/>
            <person name="Jarju S."/>
            <person name="Secka A."/>
            <person name="Antonio M."/>
            <person name="Oren A."/>
            <person name="Chaudhuri R.R."/>
            <person name="La Ragione R."/>
            <person name="Hildebrand F."/>
            <person name="Pallen M.J."/>
        </authorList>
    </citation>
    <scope>NUCLEOTIDE SEQUENCE</scope>
    <source>
        <strain evidence="5">5134</strain>
    </source>
</reference>
<evidence type="ECO:0000256" key="1">
    <source>
        <dbReference type="ARBA" id="ARBA00000830"/>
    </source>
</evidence>
<evidence type="ECO:0000313" key="5">
    <source>
        <dbReference type="EMBL" id="HIY69491.1"/>
    </source>
</evidence>
<dbReference type="EMBL" id="DXDA01000066">
    <property type="protein sequence ID" value="HIY69491.1"/>
    <property type="molecule type" value="Genomic_DNA"/>
</dbReference>
<dbReference type="EC" id="3.1.3.18" evidence="4"/>
<dbReference type="Gene3D" id="1.10.150.240">
    <property type="entry name" value="Putative phosphatase, domain 2"/>
    <property type="match status" value="1"/>
</dbReference>
<dbReference type="NCBIfam" id="TIGR01549">
    <property type="entry name" value="HAD-SF-IA-v1"/>
    <property type="match status" value="1"/>
</dbReference>
<dbReference type="Proteomes" id="UP000886844">
    <property type="component" value="Unassembled WGS sequence"/>
</dbReference>
<comment type="catalytic activity">
    <reaction evidence="1">
        <text>2-phosphoglycolate + H2O = glycolate + phosphate</text>
        <dbReference type="Rhea" id="RHEA:14369"/>
        <dbReference type="ChEBI" id="CHEBI:15377"/>
        <dbReference type="ChEBI" id="CHEBI:29805"/>
        <dbReference type="ChEBI" id="CHEBI:43474"/>
        <dbReference type="ChEBI" id="CHEBI:58033"/>
        <dbReference type="EC" id="3.1.3.18"/>
    </reaction>
</comment>
<comment type="similarity">
    <text evidence="3">Belongs to the HAD-like hydrolase superfamily. CbbY/CbbZ/Gph/YieH family.</text>
</comment>
<dbReference type="InterPro" id="IPR023198">
    <property type="entry name" value="PGP-like_dom2"/>
</dbReference>
<dbReference type="InterPro" id="IPR041492">
    <property type="entry name" value="HAD_2"/>
</dbReference>
<accession>A0A9D1Z4P4</accession>
<dbReference type="Gene3D" id="3.40.50.1000">
    <property type="entry name" value="HAD superfamily/HAD-like"/>
    <property type="match status" value="1"/>
</dbReference>
<reference evidence="5" key="2">
    <citation type="submission" date="2021-04" db="EMBL/GenBank/DDBJ databases">
        <authorList>
            <person name="Gilroy R."/>
        </authorList>
    </citation>
    <scope>NUCLEOTIDE SEQUENCE</scope>
    <source>
        <strain evidence="5">5134</strain>
    </source>
</reference>
<dbReference type="SFLD" id="SFLDG01129">
    <property type="entry name" value="C1.5:_HAD__Beta-PGM__Phosphata"/>
    <property type="match status" value="1"/>
</dbReference>
<dbReference type="PANTHER" id="PTHR43434:SF1">
    <property type="entry name" value="PHOSPHOGLYCOLATE PHOSPHATASE"/>
    <property type="match status" value="1"/>
</dbReference>
<evidence type="ECO:0000313" key="6">
    <source>
        <dbReference type="Proteomes" id="UP000886844"/>
    </source>
</evidence>
<evidence type="ECO:0000256" key="4">
    <source>
        <dbReference type="ARBA" id="ARBA00013078"/>
    </source>
</evidence>
<dbReference type="InterPro" id="IPR036412">
    <property type="entry name" value="HAD-like_sf"/>
</dbReference>
<dbReference type="Pfam" id="PF13419">
    <property type="entry name" value="HAD_2"/>
    <property type="match status" value="1"/>
</dbReference>
<organism evidence="5 6">
    <name type="scientific">Candidatus Alistipes intestinigallinarum</name>
    <dbReference type="NCBI Taxonomy" id="2838440"/>
    <lineage>
        <taxon>Bacteria</taxon>
        <taxon>Pseudomonadati</taxon>
        <taxon>Bacteroidota</taxon>
        <taxon>Bacteroidia</taxon>
        <taxon>Bacteroidales</taxon>
        <taxon>Rikenellaceae</taxon>
        <taxon>Alistipes</taxon>
    </lineage>
</organism>
<evidence type="ECO:0000256" key="3">
    <source>
        <dbReference type="ARBA" id="ARBA00006171"/>
    </source>
</evidence>
<dbReference type="InterPro" id="IPR023214">
    <property type="entry name" value="HAD_sf"/>
</dbReference>
<dbReference type="SUPFAM" id="SSF56784">
    <property type="entry name" value="HAD-like"/>
    <property type="match status" value="1"/>
</dbReference>
<dbReference type="PRINTS" id="PR00413">
    <property type="entry name" value="HADHALOGNASE"/>
</dbReference>
<comment type="pathway">
    <text evidence="2">Organic acid metabolism; glycolate biosynthesis; glycolate from 2-phosphoglycolate: step 1/1.</text>
</comment>
<sequence length="216" mass="23775">MNTELVIFDLDGTLLDTIGDLAVACNAVLAVRGLPQHSYEEYCHFVGNGILRLVERALPEPLRTPENVALVRADFVKYYTEHIDRYTKPYAGIPEVVAELARRGVRMAVASNKFQAGTEKLIRLFFPEVAFAAVFGQRPGVALKPDPAVVEEILARTGTPKERVLYVGDSGVDMQTAAAAGVRSVGVTWGFRERAELVESGARHLIDRPEELLELL</sequence>
<dbReference type="GO" id="GO:0008967">
    <property type="term" value="F:phosphoglycolate phosphatase activity"/>
    <property type="evidence" value="ECO:0007669"/>
    <property type="project" value="UniProtKB-EC"/>
</dbReference>
<dbReference type="SFLD" id="SFLDG01135">
    <property type="entry name" value="C1.5.6:_HAD__Beta-PGM__Phospha"/>
    <property type="match status" value="1"/>
</dbReference>
<name>A0A9D1Z4P4_9BACT</name>
<comment type="caution">
    <text evidence="5">The sequence shown here is derived from an EMBL/GenBank/DDBJ whole genome shotgun (WGS) entry which is preliminary data.</text>
</comment>
<evidence type="ECO:0000256" key="2">
    <source>
        <dbReference type="ARBA" id="ARBA00004818"/>
    </source>
</evidence>
<dbReference type="PANTHER" id="PTHR43434">
    <property type="entry name" value="PHOSPHOGLYCOLATE PHOSPHATASE"/>
    <property type="match status" value="1"/>
</dbReference>
<proteinExistence type="inferred from homology"/>
<dbReference type="GO" id="GO:0006281">
    <property type="term" value="P:DNA repair"/>
    <property type="evidence" value="ECO:0007669"/>
    <property type="project" value="TreeGrafter"/>
</dbReference>
<protein>
    <recommendedName>
        <fullName evidence="4">phosphoglycolate phosphatase</fullName>
        <ecNumber evidence="4">3.1.3.18</ecNumber>
    </recommendedName>
</protein>
<dbReference type="AlphaFoldDB" id="A0A9D1Z4P4"/>
<gene>
    <name evidence="5" type="ORF">H9828_08750</name>
</gene>
<dbReference type="SFLD" id="SFLDS00003">
    <property type="entry name" value="Haloacid_Dehalogenase"/>
    <property type="match status" value="1"/>
</dbReference>
<dbReference type="GO" id="GO:0005829">
    <property type="term" value="C:cytosol"/>
    <property type="evidence" value="ECO:0007669"/>
    <property type="project" value="TreeGrafter"/>
</dbReference>
<dbReference type="InterPro" id="IPR050155">
    <property type="entry name" value="HAD-like_hydrolase_sf"/>
</dbReference>